<protein>
    <submittedName>
        <fullName evidence="3">Uncharacterized protein</fullName>
    </submittedName>
</protein>
<accession>A0A921ZL20</accession>
<evidence type="ECO:0000256" key="1">
    <source>
        <dbReference type="SAM" id="MobiDB-lite"/>
    </source>
</evidence>
<proteinExistence type="predicted"/>
<reference evidence="3" key="2">
    <citation type="submission" date="2020-12" db="EMBL/GenBank/DDBJ databases">
        <authorList>
            <person name="Kanost M."/>
        </authorList>
    </citation>
    <scope>NUCLEOTIDE SEQUENCE</scope>
</reference>
<keyword evidence="4" id="KW-1185">Reference proteome</keyword>
<organism evidence="3 4">
    <name type="scientific">Manduca sexta</name>
    <name type="common">Tobacco hawkmoth</name>
    <name type="synonym">Tobacco hornworm</name>
    <dbReference type="NCBI Taxonomy" id="7130"/>
    <lineage>
        <taxon>Eukaryota</taxon>
        <taxon>Metazoa</taxon>
        <taxon>Ecdysozoa</taxon>
        <taxon>Arthropoda</taxon>
        <taxon>Hexapoda</taxon>
        <taxon>Insecta</taxon>
        <taxon>Pterygota</taxon>
        <taxon>Neoptera</taxon>
        <taxon>Endopterygota</taxon>
        <taxon>Lepidoptera</taxon>
        <taxon>Glossata</taxon>
        <taxon>Ditrysia</taxon>
        <taxon>Bombycoidea</taxon>
        <taxon>Sphingidae</taxon>
        <taxon>Sphinginae</taxon>
        <taxon>Sphingini</taxon>
        <taxon>Manduca</taxon>
    </lineage>
</organism>
<sequence length="1062" mass="109188">MRGGVDKGLCLLALLFVCSRAEDTVSSEDLKTGLPEEDSKSAALAQSSAYSDSGSSEVDDETIRGSKSAASAGAYANGGQASAQANALSSLRENSLRPGLISPGLGSNSVLAEAIAQASGGLNGHQPLPYQPGYDLNPYGSSAQAQAEAQAVANSGIGGGSLIGPSYVPGNSYPLTSGSSSAQAKAEAQALVNNAGGSGLYPGLNYLQAPGVSTAQAQAEAQAISNAGAYGPVIYKGGYPQQPYQPNYLGQGSSALAQAQAQADALSQISGGNLVGPSYPGYQYPSTVALGINSASAQADTHAMPGGYGYGSGASAQAQANANAPSSAMATADAYSRVIPRHEYIMPHLIPGAEETILCTKEGELHYFWSSAYQCMVCTCINNLGRLSPVCARCDGCMTPVPGPVPGPVPVPEPEPIPYPVTVAPYPPPLPQVSCSPLPSGQPFQNPLNPCQICICRETVTWQGEPDVHIECQQNPECIIPPDVTTLPPLPDVPVPVPLPVCDKFPPNVLFPHPSDVCKVCKCIVEPLGLGILEPKIVCMTLPECLPKPLPPLPTPPPEPVTLPPIPVPSPPEPIPWPPVTPAPIPGPAPGPHPGPGPLPGPAPHESCRPFPPNNPFQHPWDECQVCVCTEAYSYGRITIEVNCYTKKSCCYEPPYPEPVTVAPGPYNPNPPIQIIDKICEYRSYGVEFLNPADKCSVCVCELQGNLVTSVCRRSQAPECVIVYYPGGGGSTAEAQASSSAQTGSLPSSYSPIINLLPSGGQSQASAEANAVVQSSIQSGLHPGVTSLPKPWQLPGYQALQPGVQPWLQPSQIGQYYPVPGPDYVQPGGSQASASAIAEAQANQYQAANIGSLSINKFQPGVQGHSLIPWSSNPISVAEAEASAQANAIQGYQPPLYLNNIGNSPKQLPYYFGNNQLGLGVQLPSYNTPLASPAYGQLAGGGIRGGSSALAEAEALANVLSGNYGLLGGIGQGGSASVEAKANTQAGSSLLSGGGGLYPGGSPLYQTPYFKQGYQAASASSQAQASASGGLSQALASAASGVRKQGKSAQEDMESSEDGTVE</sequence>
<gene>
    <name evidence="3" type="ORF">O3G_MSEX011718</name>
</gene>
<feature type="region of interest" description="Disordered" evidence="1">
    <location>
        <begin position="1040"/>
        <end position="1062"/>
    </location>
</feature>
<feature type="region of interest" description="Disordered" evidence="1">
    <location>
        <begin position="26"/>
        <end position="65"/>
    </location>
</feature>
<name>A0A921ZL20_MANSE</name>
<evidence type="ECO:0000256" key="2">
    <source>
        <dbReference type="SAM" id="SignalP"/>
    </source>
</evidence>
<keyword evidence="2" id="KW-0732">Signal</keyword>
<feature type="chain" id="PRO_5037804924" evidence="2">
    <location>
        <begin position="22"/>
        <end position="1062"/>
    </location>
</feature>
<feature type="region of interest" description="Disordered" evidence="1">
    <location>
        <begin position="577"/>
        <end position="605"/>
    </location>
</feature>
<reference evidence="3" key="1">
    <citation type="journal article" date="2016" name="Insect Biochem. Mol. Biol.">
        <title>Multifaceted biological insights from a draft genome sequence of the tobacco hornworm moth, Manduca sexta.</title>
        <authorList>
            <person name="Kanost M.R."/>
            <person name="Arrese E.L."/>
            <person name="Cao X."/>
            <person name="Chen Y.R."/>
            <person name="Chellapilla S."/>
            <person name="Goldsmith M.R."/>
            <person name="Grosse-Wilde E."/>
            <person name="Heckel D.G."/>
            <person name="Herndon N."/>
            <person name="Jiang H."/>
            <person name="Papanicolaou A."/>
            <person name="Qu J."/>
            <person name="Soulages J.L."/>
            <person name="Vogel H."/>
            <person name="Walters J."/>
            <person name="Waterhouse R.M."/>
            <person name="Ahn S.J."/>
            <person name="Almeida F.C."/>
            <person name="An C."/>
            <person name="Aqrawi P."/>
            <person name="Bretschneider A."/>
            <person name="Bryant W.B."/>
            <person name="Bucks S."/>
            <person name="Chao H."/>
            <person name="Chevignon G."/>
            <person name="Christen J.M."/>
            <person name="Clarke D.F."/>
            <person name="Dittmer N.T."/>
            <person name="Ferguson L.C.F."/>
            <person name="Garavelou S."/>
            <person name="Gordon K.H.J."/>
            <person name="Gunaratna R.T."/>
            <person name="Han Y."/>
            <person name="Hauser F."/>
            <person name="He Y."/>
            <person name="Heidel-Fischer H."/>
            <person name="Hirsh A."/>
            <person name="Hu Y."/>
            <person name="Jiang H."/>
            <person name="Kalra D."/>
            <person name="Klinner C."/>
            <person name="Konig C."/>
            <person name="Kovar C."/>
            <person name="Kroll A.R."/>
            <person name="Kuwar S.S."/>
            <person name="Lee S.L."/>
            <person name="Lehman R."/>
            <person name="Li K."/>
            <person name="Li Z."/>
            <person name="Liang H."/>
            <person name="Lovelace S."/>
            <person name="Lu Z."/>
            <person name="Mansfield J.H."/>
            <person name="McCulloch K.J."/>
            <person name="Mathew T."/>
            <person name="Morton B."/>
            <person name="Muzny D.M."/>
            <person name="Neunemann D."/>
            <person name="Ongeri F."/>
            <person name="Pauchet Y."/>
            <person name="Pu L.L."/>
            <person name="Pyrousis I."/>
            <person name="Rao X.J."/>
            <person name="Redding A."/>
            <person name="Roesel C."/>
            <person name="Sanchez-Gracia A."/>
            <person name="Schaack S."/>
            <person name="Shukla A."/>
            <person name="Tetreau G."/>
            <person name="Wang Y."/>
            <person name="Xiong G.H."/>
            <person name="Traut W."/>
            <person name="Walsh T.K."/>
            <person name="Worley K.C."/>
            <person name="Wu D."/>
            <person name="Wu W."/>
            <person name="Wu Y.Q."/>
            <person name="Zhang X."/>
            <person name="Zou Z."/>
            <person name="Zucker H."/>
            <person name="Briscoe A.D."/>
            <person name="Burmester T."/>
            <person name="Clem R.J."/>
            <person name="Feyereisen R."/>
            <person name="Grimmelikhuijzen C.J.P."/>
            <person name="Hamodrakas S.J."/>
            <person name="Hansson B.S."/>
            <person name="Huguet E."/>
            <person name="Jermiin L.S."/>
            <person name="Lan Q."/>
            <person name="Lehman H.K."/>
            <person name="Lorenzen M."/>
            <person name="Merzendorfer H."/>
            <person name="Michalopoulos I."/>
            <person name="Morton D.B."/>
            <person name="Muthukrishnan S."/>
            <person name="Oakeshott J.G."/>
            <person name="Palmer W."/>
            <person name="Park Y."/>
            <person name="Passarelli A.L."/>
            <person name="Rozas J."/>
            <person name="Schwartz L.M."/>
            <person name="Smith W."/>
            <person name="Southgate A."/>
            <person name="Vilcinskas A."/>
            <person name="Vogt R."/>
            <person name="Wang P."/>
            <person name="Werren J."/>
            <person name="Yu X.Q."/>
            <person name="Zhou J.J."/>
            <person name="Brown S.J."/>
            <person name="Scherer S.E."/>
            <person name="Richards S."/>
            <person name="Blissard G.W."/>
        </authorList>
    </citation>
    <scope>NUCLEOTIDE SEQUENCE</scope>
</reference>
<feature type="compositionally biased region" description="Pro residues" evidence="1">
    <location>
        <begin position="577"/>
        <end position="603"/>
    </location>
</feature>
<feature type="compositionally biased region" description="Acidic residues" evidence="1">
    <location>
        <begin position="1051"/>
        <end position="1062"/>
    </location>
</feature>
<dbReference type="AlphaFoldDB" id="A0A921ZL20"/>
<comment type="caution">
    <text evidence="3">The sequence shown here is derived from an EMBL/GenBank/DDBJ whole genome shotgun (WGS) entry which is preliminary data.</text>
</comment>
<feature type="signal peptide" evidence="2">
    <location>
        <begin position="1"/>
        <end position="21"/>
    </location>
</feature>
<dbReference type="Proteomes" id="UP000791440">
    <property type="component" value="Unassembled WGS sequence"/>
</dbReference>
<evidence type="ECO:0000313" key="4">
    <source>
        <dbReference type="Proteomes" id="UP000791440"/>
    </source>
</evidence>
<evidence type="ECO:0000313" key="3">
    <source>
        <dbReference type="EMBL" id="KAG6460003.1"/>
    </source>
</evidence>
<feature type="compositionally biased region" description="Low complexity" evidence="1">
    <location>
        <begin position="47"/>
        <end position="56"/>
    </location>
</feature>
<dbReference type="EMBL" id="JH668647">
    <property type="protein sequence ID" value="KAG6460003.1"/>
    <property type="molecule type" value="Genomic_DNA"/>
</dbReference>